<dbReference type="PANTHER" id="PTHR13789">
    <property type="entry name" value="MONOOXYGENASE"/>
    <property type="match status" value="1"/>
</dbReference>
<evidence type="ECO:0000313" key="5">
    <source>
        <dbReference type="EMBL" id="GAX81685.1"/>
    </source>
</evidence>
<evidence type="ECO:0000256" key="1">
    <source>
        <dbReference type="ARBA" id="ARBA00023002"/>
    </source>
</evidence>
<dbReference type="InterPro" id="IPR036188">
    <property type="entry name" value="FAD/NAD-bd_sf"/>
</dbReference>
<dbReference type="OrthoDB" id="16820at2759"/>
<dbReference type="EMBL" id="BEGY01000069">
    <property type="protein sequence ID" value="GAX81685.1"/>
    <property type="molecule type" value="Genomic_DNA"/>
</dbReference>
<dbReference type="STRING" id="1157962.A0A250XF25"/>
<dbReference type="GO" id="GO:0004497">
    <property type="term" value="F:monooxygenase activity"/>
    <property type="evidence" value="ECO:0007669"/>
    <property type="project" value="UniProtKB-KW"/>
</dbReference>
<evidence type="ECO:0000256" key="3">
    <source>
        <dbReference type="SAM" id="MobiDB-lite"/>
    </source>
</evidence>
<dbReference type="Pfam" id="PF01494">
    <property type="entry name" value="FAD_binding_3"/>
    <property type="match status" value="1"/>
</dbReference>
<gene>
    <name evidence="5" type="ORF">CEUSTIGMA_g9113.t1</name>
</gene>
<dbReference type="SUPFAM" id="SSF51905">
    <property type="entry name" value="FAD/NAD(P)-binding domain"/>
    <property type="match status" value="1"/>
</dbReference>
<organism evidence="5 6">
    <name type="scientific">Chlamydomonas eustigma</name>
    <dbReference type="NCBI Taxonomy" id="1157962"/>
    <lineage>
        <taxon>Eukaryota</taxon>
        <taxon>Viridiplantae</taxon>
        <taxon>Chlorophyta</taxon>
        <taxon>core chlorophytes</taxon>
        <taxon>Chlorophyceae</taxon>
        <taxon>CS clade</taxon>
        <taxon>Chlamydomonadales</taxon>
        <taxon>Chlamydomonadaceae</taxon>
        <taxon>Chlamydomonas</taxon>
    </lineage>
</organism>
<dbReference type="Proteomes" id="UP000232323">
    <property type="component" value="Unassembled WGS sequence"/>
</dbReference>
<evidence type="ECO:0000313" key="6">
    <source>
        <dbReference type="Proteomes" id="UP000232323"/>
    </source>
</evidence>
<proteinExistence type="predicted"/>
<name>A0A250XF25_9CHLO</name>
<evidence type="ECO:0000256" key="2">
    <source>
        <dbReference type="ARBA" id="ARBA00023033"/>
    </source>
</evidence>
<sequence>MIGLAPGNQISAAKNASKNVVIIGAGPCGLAAAHALSKVVPRGTKIDLYEKPLCLDIPRGSGLGLAINGLKSLRAIDECVFDKLVQQHSVINESSEFLDQNGKVLRTENNKEANSRQMEAYGLHALQVGWFELVSTLRETLPNEVVVHTGKRFLRYEEESDQDGGLNVYFEGQEEPANAGLVVAADGFFSRVRQQCLHDGPPEFGGNLYWRARVDASLGESFNYKKGHTVWYFGDNRVALVFTIGKGHMVWTASCSEAQLLEVGIDWKSITKGKEESSAMSSDYIQKSKSNGEDAKGRRGC</sequence>
<dbReference type="InterPro" id="IPR050493">
    <property type="entry name" value="FAD-dep_Monooxygenase_BioMet"/>
</dbReference>
<dbReference type="PRINTS" id="PR00420">
    <property type="entry name" value="RNGMNOXGNASE"/>
</dbReference>
<accession>A0A250XF25</accession>
<dbReference type="AlphaFoldDB" id="A0A250XF25"/>
<dbReference type="GO" id="GO:0071949">
    <property type="term" value="F:FAD binding"/>
    <property type="evidence" value="ECO:0007669"/>
    <property type="project" value="InterPro"/>
</dbReference>
<protein>
    <recommendedName>
        <fullName evidence="4">FAD-binding domain-containing protein</fullName>
    </recommendedName>
</protein>
<feature type="compositionally biased region" description="Basic and acidic residues" evidence="3">
    <location>
        <begin position="290"/>
        <end position="301"/>
    </location>
</feature>
<feature type="compositionally biased region" description="Polar residues" evidence="3">
    <location>
        <begin position="278"/>
        <end position="289"/>
    </location>
</feature>
<dbReference type="InterPro" id="IPR002938">
    <property type="entry name" value="FAD-bd"/>
</dbReference>
<comment type="caution">
    <text evidence="5">The sequence shown here is derived from an EMBL/GenBank/DDBJ whole genome shotgun (WGS) entry which is preliminary data.</text>
</comment>
<dbReference type="PANTHER" id="PTHR13789:SF309">
    <property type="entry name" value="PUTATIVE (AFU_ORTHOLOGUE AFUA_6G14510)-RELATED"/>
    <property type="match status" value="1"/>
</dbReference>
<keyword evidence="1" id="KW-0560">Oxidoreductase</keyword>
<keyword evidence="6" id="KW-1185">Reference proteome</keyword>
<reference evidence="5 6" key="1">
    <citation type="submission" date="2017-08" db="EMBL/GenBank/DDBJ databases">
        <title>Acidophilic green algal genome provides insights into adaptation to an acidic environment.</title>
        <authorList>
            <person name="Hirooka S."/>
            <person name="Hirose Y."/>
            <person name="Kanesaki Y."/>
            <person name="Higuchi S."/>
            <person name="Fujiwara T."/>
            <person name="Onuma R."/>
            <person name="Era A."/>
            <person name="Ohbayashi R."/>
            <person name="Uzuka A."/>
            <person name="Nozaki H."/>
            <person name="Yoshikawa H."/>
            <person name="Miyagishima S.Y."/>
        </authorList>
    </citation>
    <scope>NUCLEOTIDE SEQUENCE [LARGE SCALE GENOMIC DNA]</scope>
    <source>
        <strain evidence="5 6">NIES-2499</strain>
    </source>
</reference>
<evidence type="ECO:0000259" key="4">
    <source>
        <dbReference type="Pfam" id="PF01494"/>
    </source>
</evidence>
<dbReference type="Gene3D" id="3.50.50.60">
    <property type="entry name" value="FAD/NAD(P)-binding domain"/>
    <property type="match status" value="1"/>
</dbReference>
<feature type="region of interest" description="Disordered" evidence="3">
    <location>
        <begin position="278"/>
        <end position="301"/>
    </location>
</feature>
<keyword evidence="2" id="KW-0503">Monooxygenase</keyword>
<feature type="domain" description="FAD-binding" evidence="4">
    <location>
        <begin position="19"/>
        <end position="196"/>
    </location>
</feature>